<sequence length="79" mass="8740">MKLSNIIVLLMPAMVFAGEWVGDSCAVENRMGCDYVNPGTVIKCQASFFGSKLYWYEDYKCAGSMKCYHKSDGGAYCDA</sequence>
<evidence type="ECO:0000313" key="3">
    <source>
        <dbReference type="Proteomes" id="UP001473302"/>
    </source>
</evidence>
<gene>
    <name evidence="2" type="ORF">MFLAVUS_006458</name>
</gene>
<accession>A0ABP9Z1M2</accession>
<keyword evidence="3" id="KW-1185">Reference proteome</keyword>
<protein>
    <submittedName>
        <fullName evidence="2">Uncharacterized protein</fullName>
    </submittedName>
</protein>
<evidence type="ECO:0000313" key="2">
    <source>
        <dbReference type="EMBL" id="GAA5812992.1"/>
    </source>
</evidence>
<name>A0ABP9Z1M2_9FUNG</name>
<keyword evidence="1" id="KW-0732">Signal</keyword>
<comment type="caution">
    <text evidence="2">The sequence shown here is derived from an EMBL/GenBank/DDBJ whole genome shotgun (WGS) entry which is preliminary data.</text>
</comment>
<proteinExistence type="predicted"/>
<dbReference type="EMBL" id="BAABUK010000015">
    <property type="protein sequence ID" value="GAA5812992.1"/>
    <property type="molecule type" value="Genomic_DNA"/>
</dbReference>
<evidence type="ECO:0000256" key="1">
    <source>
        <dbReference type="SAM" id="SignalP"/>
    </source>
</evidence>
<organism evidence="2 3">
    <name type="scientific">Mucor flavus</name>
    <dbReference type="NCBI Taxonomy" id="439312"/>
    <lineage>
        <taxon>Eukaryota</taxon>
        <taxon>Fungi</taxon>
        <taxon>Fungi incertae sedis</taxon>
        <taxon>Mucoromycota</taxon>
        <taxon>Mucoromycotina</taxon>
        <taxon>Mucoromycetes</taxon>
        <taxon>Mucorales</taxon>
        <taxon>Mucorineae</taxon>
        <taxon>Mucoraceae</taxon>
        <taxon>Mucor</taxon>
    </lineage>
</organism>
<dbReference type="Proteomes" id="UP001473302">
    <property type="component" value="Unassembled WGS sequence"/>
</dbReference>
<feature type="chain" id="PRO_5045549729" evidence="1">
    <location>
        <begin position="18"/>
        <end position="79"/>
    </location>
</feature>
<feature type="signal peptide" evidence="1">
    <location>
        <begin position="1"/>
        <end position="17"/>
    </location>
</feature>
<reference evidence="2 3" key="1">
    <citation type="submission" date="2024-04" db="EMBL/GenBank/DDBJ databases">
        <title>genome sequences of Mucor flavus KT1a and Helicostylum pulchrum KT1b strains isolated from the surface of a dry-aged beef.</title>
        <authorList>
            <person name="Toyotome T."/>
            <person name="Hosono M."/>
            <person name="Torimaru M."/>
            <person name="Fukuda K."/>
            <person name="Mikami N."/>
        </authorList>
    </citation>
    <scope>NUCLEOTIDE SEQUENCE [LARGE SCALE GENOMIC DNA]</scope>
    <source>
        <strain evidence="2 3">KT1a</strain>
    </source>
</reference>